<dbReference type="OrthoDB" id="9811998at2"/>
<accession>A0A167YXA7</accession>
<dbReference type="PANTHER" id="PTHR12151:SF25">
    <property type="entry name" value="LINALOOL DEHYDRATASE_ISOMERASE DOMAIN-CONTAINING PROTEIN"/>
    <property type="match status" value="1"/>
</dbReference>
<evidence type="ECO:0000256" key="5">
    <source>
        <dbReference type="SAM" id="SignalP"/>
    </source>
</evidence>
<organism evidence="7 8">
    <name type="scientific">Aeribacillus pallidus</name>
    <dbReference type="NCBI Taxonomy" id="33936"/>
    <lineage>
        <taxon>Bacteria</taxon>
        <taxon>Bacillati</taxon>
        <taxon>Bacillota</taxon>
        <taxon>Bacilli</taxon>
        <taxon>Bacillales</taxon>
        <taxon>Bacillaceae</taxon>
        <taxon>Aeribacillus</taxon>
    </lineage>
</organism>
<dbReference type="PROSITE" id="PS51257">
    <property type="entry name" value="PROKAR_LIPOPROTEIN"/>
    <property type="match status" value="1"/>
</dbReference>
<feature type="chain" id="PRO_5039230050" evidence="5">
    <location>
        <begin position="21"/>
        <end position="190"/>
    </location>
</feature>
<dbReference type="Pfam" id="PF02630">
    <property type="entry name" value="SCO1-SenC"/>
    <property type="match status" value="1"/>
</dbReference>
<feature type="domain" description="Thioredoxin" evidence="6">
    <location>
        <begin position="26"/>
        <end position="190"/>
    </location>
</feature>
<feature type="binding site" evidence="3">
    <location>
        <position position="64"/>
    </location>
    <ligand>
        <name>Cu cation</name>
        <dbReference type="ChEBI" id="CHEBI:23378"/>
    </ligand>
</feature>
<evidence type="ECO:0000256" key="1">
    <source>
        <dbReference type="ARBA" id="ARBA00010996"/>
    </source>
</evidence>
<evidence type="ECO:0000313" key="8">
    <source>
        <dbReference type="Proteomes" id="UP000076476"/>
    </source>
</evidence>
<evidence type="ECO:0000256" key="4">
    <source>
        <dbReference type="PIRSR" id="PIRSR603782-2"/>
    </source>
</evidence>
<evidence type="ECO:0000256" key="3">
    <source>
        <dbReference type="PIRSR" id="PIRSR603782-1"/>
    </source>
</evidence>
<keyword evidence="8" id="KW-1185">Reference proteome</keyword>
<sequence>MRKKMFISCFLLLIFLTACSGNKIKDPLNYKVENFEFTDQNGQPFALADLKGKVWVADFVFTSCETVCPPMTAHMAQLQEKAEKEGVEVEFVSFSVDPEVDTPEKLKQFANQFSDSLDNWHFLTGYSQETIENFAKNSFKTIVQKPESDDQVIHGTSFYLVDQNGVVLKSYNGVENTPYDEIINDIKAVQ</sequence>
<dbReference type="PROSITE" id="PS51352">
    <property type="entry name" value="THIOREDOXIN_2"/>
    <property type="match status" value="1"/>
</dbReference>
<evidence type="ECO:0000256" key="2">
    <source>
        <dbReference type="ARBA" id="ARBA00023008"/>
    </source>
</evidence>
<keyword evidence="5" id="KW-0732">Signal</keyword>
<dbReference type="InterPro" id="IPR013766">
    <property type="entry name" value="Thioredoxin_domain"/>
</dbReference>
<dbReference type="GO" id="GO:0046872">
    <property type="term" value="F:metal ion binding"/>
    <property type="evidence" value="ECO:0007669"/>
    <property type="project" value="UniProtKB-KW"/>
</dbReference>
<comment type="similarity">
    <text evidence="1">Belongs to the SCO1/2 family.</text>
</comment>
<feature type="binding site" evidence="3">
    <location>
        <position position="68"/>
    </location>
    <ligand>
        <name>Cu cation</name>
        <dbReference type="ChEBI" id="CHEBI:23378"/>
    </ligand>
</feature>
<dbReference type="AlphaFoldDB" id="A0A167YXA7"/>
<feature type="disulfide bond" description="Redox-active" evidence="4">
    <location>
        <begin position="64"/>
        <end position="68"/>
    </location>
</feature>
<name>A0A167YXA7_9BACI</name>
<dbReference type="RefSeq" id="WP_063389680.1">
    <property type="nucleotide sequence ID" value="NZ_LWBR01000079.1"/>
</dbReference>
<dbReference type="InterPro" id="IPR003782">
    <property type="entry name" value="SCO1/SenC"/>
</dbReference>
<evidence type="ECO:0000313" key="7">
    <source>
        <dbReference type="EMBL" id="KZN94654.1"/>
    </source>
</evidence>
<keyword evidence="2 3" id="KW-0186">Copper</keyword>
<evidence type="ECO:0000259" key="6">
    <source>
        <dbReference type="PROSITE" id="PS51352"/>
    </source>
</evidence>
<dbReference type="CDD" id="cd02968">
    <property type="entry name" value="SCO"/>
    <property type="match status" value="1"/>
</dbReference>
<dbReference type="EMBL" id="LWBR01000079">
    <property type="protein sequence ID" value="KZN94654.1"/>
    <property type="molecule type" value="Genomic_DNA"/>
</dbReference>
<feature type="signal peptide" evidence="5">
    <location>
        <begin position="1"/>
        <end position="20"/>
    </location>
</feature>
<dbReference type="Proteomes" id="UP000076476">
    <property type="component" value="Unassembled WGS sequence"/>
</dbReference>
<dbReference type="SUPFAM" id="SSF52833">
    <property type="entry name" value="Thioredoxin-like"/>
    <property type="match status" value="1"/>
</dbReference>
<dbReference type="PANTHER" id="PTHR12151">
    <property type="entry name" value="ELECTRON TRANSPORT PROTIN SCO1/SENC FAMILY MEMBER"/>
    <property type="match status" value="1"/>
</dbReference>
<protein>
    <submittedName>
        <fullName evidence="7">Cytochrome c oxidase assembly protein</fullName>
    </submittedName>
</protein>
<gene>
    <name evidence="7" type="ORF">AZI98_18290</name>
</gene>
<keyword evidence="3" id="KW-0479">Metal-binding</keyword>
<reference evidence="7 8" key="1">
    <citation type="submission" date="2016-04" db="EMBL/GenBank/DDBJ databases">
        <title>Draft genome sequence of Aeribacillus pallidus 8m3 from petroleum reservoir.</title>
        <authorList>
            <person name="Poltaraus A.B."/>
            <person name="Nazina T.N."/>
            <person name="Tourova T.P."/>
            <person name="Malakho S.M."/>
            <person name="Korshunova A.V."/>
            <person name="Sokolova D.S."/>
        </authorList>
    </citation>
    <scope>NUCLEOTIDE SEQUENCE [LARGE SCALE GENOMIC DNA]</scope>
    <source>
        <strain evidence="7 8">8m3</strain>
    </source>
</reference>
<dbReference type="STRING" id="33936.AZI98_18290"/>
<proteinExistence type="inferred from homology"/>
<keyword evidence="4" id="KW-1015">Disulfide bond</keyword>
<dbReference type="InterPro" id="IPR036249">
    <property type="entry name" value="Thioredoxin-like_sf"/>
</dbReference>
<feature type="binding site" evidence="3">
    <location>
        <position position="154"/>
    </location>
    <ligand>
        <name>Cu cation</name>
        <dbReference type="ChEBI" id="CHEBI:23378"/>
    </ligand>
</feature>
<comment type="caution">
    <text evidence="7">The sequence shown here is derived from an EMBL/GenBank/DDBJ whole genome shotgun (WGS) entry which is preliminary data.</text>
</comment>
<dbReference type="Gene3D" id="3.40.30.10">
    <property type="entry name" value="Glutaredoxin"/>
    <property type="match status" value="1"/>
</dbReference>